<accession>A0A6N2VE19</accession>
<dbReference type="Gene3D" id="1.10.260.40">
    <property type="entry name" value="lambda repressor-like DNA-binding domains"/>
    <property type="match status" value="1"/>
</dbReference>
<dbReference type="SUPFAM" id="SSF47413">
    <property type="entry name" value="lambda repressor-like DNA-binding domains"/>
    <property type="match status" value="1"/>
</dbReference>
<protein>
    <submittedName>
        <fullName evidence="3">HTH-type transcriptional regulator Xre</fullName>
    </submittedName>
</protein>
<dbReference type="PANTHER" id="PTHR46558">
    <property type="entry name" value="TRACRIPTIONAL REGULATORY PROTEIN-RELATED-RELATED"/>
    <property type="match status" value="1"/>
</dbReference>
<keyword evidence="1" id="KW-0238">DNA-binding</keyword>
<proteinExistence type="predicted"/>
<dbReference type="InterPro" id="IPR001387">
    <property type="entry name" value="Cro/C1-type_HTH"/>
</dbReference>
<evidence type="ECO:0000259" key="2">
    <source>
        <dbReference type="PROSITE" id="PS50943"/>
    </source>
</evidence>
<dbReference type="PANTHER" id="PTHR46558:SF11">
    <property type="entry name" value="HTH-TYPE TRANSCRIPTIONAL REGULATOR XRE"/>
    <property type="match status" value="1"/>
</dbReference>
<feature type="domain" description="HTH cro/C1-type" evidence="2">
    <location>
        <begin position="7"/>
        <end position="61"/>
    </location>
</feature>
<dbReference type="AlphaFoldDB" id="A0A6N2VE19"/>
<reference evidence="3" key="1">
    <citation type="submission" date="2019-11" db="EMBL/GenBank/DDBJ databases">
        <authorList>
            <person name="Feng L."/>
        </authorList>
    </citation>
    <scope>NUCLEOTIDE SEQUENCE</scope>
    <source>
        <strain evidence="3">CnexileLFYP112</strain>
    </source>
</reference>
<evidence type="ECO:0000313" key="3">
    <source>
        <dbReference type="EMBL" id="VYT28835.1"/>
    </source>
</evidence>
<dbReference type="PROSITE" id="PS50943">
    <property type="entry name" value="HTH_CROC1"/>
    <property type="match status" value="1"/>
</dbReference>
<sequence>MNFGNNLKDLRETRNVTQGQLAEYLQVSRPTIAGYETKSRQPDFEKLEKLANYFHVSIDYLVSGSETTSTDIPLKKEPNEKSLDRDVAMAYQKLSLESKQDVLKYIELLQLRDDVQNAE</sequence>
<evidence type="ECO:0000256" key="1">
    <source>
        <dbReference type="ARBA" id="ARBA00023125"/>
    </source>
</evidence>
<dbReference type="GO" id="GO:0003677">
    <property type="term" value="F:DNA binding"/>
    <property type="evidence" value="ECO:0007669"/>
    <property type="project" value="UniProtKB-KW"/>
</dbReference>
<dbReference type="InterPro" id="IPR010982">
    <property type="entry name" value="Lambda_DNA-bd_dom_sf"/>
</dbReference>
<gene>
    <name evidence="3" type="primary">xre_4</name>
    <name evidence="3" type="ORF">CNLFYP112_02671</name>
</gene>
<name>A0A6N2VE19_9FIRM</name>
<dbReference type="Pfam" id="PF01381">
    <property type="entry name" value="HTH_3"/>
    <property type="match status" value="1"/>
</dbReference>
<dbReference type="SMART" id="SM00530">
    <property type="entry name" value="HTH_XRE"/>
    <property type="match status" value="1"/>
</dbReference>
<dbReference type="CDD" id="cd00093">
    <property type="entry name" value="HTH_XRE"/>
    <property type="match status" value="1"/>
</dbReference>
<organism evidence="3">
    <name type="scientific">[Clostridium] nexile</name>
    <dbReference type="NCBI Taxonomy" id="29361"/>
    <lineage>
        <taxon>Bacteria</taxon>
        <taxon>Bacillati</taxon>
        <taxon>Bacillota</taxon>
        <taxon>Clostridia</taxon>
        <taxon>Lachnospirales</taxon>
        <taxon>Lachnospiraceae</taxon>
        <taxon>Tyzzerella</taxon>
    </lineage>
</organism>
<dbReference type="EMBL" id="CACRTG010000028">
    <property type="protein sequence ID" value="VYT28835.1"/>
    <property type="molecule type" value="Genomic_DNA"/>
</dbReference>